<proteinExistence type="predicted"/>
<dbReference type="Proteomes" id="UP000756346">
    <property type="component" value="Unassembled WGS sequence"/>
</dbReference>
<evidence type="ECO:0000313" key="1">
    <source>
        <dbReference type="EMBL" id="KAH7025280.1"/>
    </source>
</evidence>
<gene>
    <name evidence="1" type="ORF">B0I36DRAFT_387561</name>
</gene>
<dbReference type="GeneID" id="70190735"/>
<name>A0A9P8XZA5_9PEZI</name>
<keyword evidence="2" id="KW-1185">Reference proteome</keyword>
<protein>
    <submittedName>
        <fullName evidence="1">Uncharacterized protein</fullName>
    </submittedName>
</protein>
<evidence type="ECO:0000313" key="2">
    <source>
        <dbReference type="Proteomes" id="UP000756346"/>
    </source>
</evidence>
<organism evidence="1 2">
    <name type="scientific">Microdochium trichocladiopsis</name>
    <dbReference type="NCBI Taxonomy" id="1682393"/>
    <lineage>
        <taxon>Eukaryota</taxon>
        <taxon>Fungi</taxon>
        <taxon>Dikarya</taxon>
        <taxon>Ascomycota</taxon>
        <taxon>Pezizomycotina</taxon>
        <taxon>Sordariomycetes</taxon>
        <taxon>Xylariomycetidae</taxon>
        <taxon>Xylariales</taxon>
        <taxon>Microdochiaceae</taxon>
        <taxon>Microdochium</taxon>
    </lineage>
</organism>
<comment type="caution">
    <text evidence="1">The sequence shown here is derived from an EMBL/GenBank/DDBJ whole genome shotgun (WGS) entry which is preliminary data.</text>
</comment>
<dbReference type="AlphaFoldDB" id="A0A9P8XZA5"/>
<reference evidence="1" key="1">
    <citation type="journal article" date="2021" name="Nat. Commun.">
        <title>Genetic determinants of endophytism in the Arabidopsis root mycobiome.</title>
        <authorList>
            <person name="Mesny F."/>
            <person name="Miyauchi S."/>
            <person name="Thiergart T."/>
            <person name="Pickel B."/>
            <person name="Atanasova L."/>
            <person name="Karlsson M."/>
            <person name="Huettel B."/>
            <person name="Barry K.W."/>
            <person name="Haridas S."/>
            <person name="Chen C."/>
            <person name="Bauer D."/>
            <person name="Andreopoulos W."/>
            <person name="Pangilinan J."/>
            <person name="LaButti K."/>
            <person name="Riley R."/>
            <person name="Lipzen A."/>
            <person name="Clum A."/>
            <person name="Drula E."/>
            <person name="Henrissat B."/>
            <person name="Kohler A."/>
            <person name="Grigoriev I.V."/>
            <person name="Martin F.M."/>
            <person name="Hacquard S."/>
        </authorList>
    </citation>
    <scope>NUCLEOTIDE SEQUENCE</scope>
    <source>
        <strain evidence="1">MPI-CAGE-CH-0230</strain>
    </source>
</reference>
<dbReference type="EMBL" id="JAGTJQ010000009">
    <property type="protein sequence ID" value="KAH7025280.1"/>
    <property type="molecule type" value="Genomic_DNA"/>
</dbReference>
<dbReference type="OrthoDB" id="5425805at2759"/>
<sequence>MSESDNQVGFGFQADIVSTANLAHLLTGRILKALSDGGVDLYAITASIWLGKQIPFRTSLQATVHPHLAARRTSVVNSFLVKALSIGWGHTTVAVEMVRTQAGTNALLLIGALAAGVPSFHAAQCLSELLNSYGCAADQIPNVDVLKSMTAYIGPMVQDLGFAKVLEHVTTSASHELVRQKLEIPLDVTAIGAPQVLASAIKQLIFTSQRGETPYLVPRQRGACGGNEGKVVLQMAPDDKPSAAMTRSLRIGGLLLTPPTIKEERAPIAVEYLLPDALEAELGLLPGLELETRWLIHHAIVRFSTFMRSSGLQVKGKTATFGAMSRALELALQNLGIQHDIDSSDASLAGSLAAADPESAEAYLESAAEETACITRSSIS</sequence>
<dbReference type="RefSeq" id="XP_046008828.1">
    <property type="nucleotide sequence ID" value="XM_046161189.1"/>
</dbReference>
<accession>A0A9P8XZA5</accession>